<keyword evidence="3" id="KW-1185">Reference proteome</keyword>
<dbReference type="Pfam" id="PF00535">
    <property type="entry name" value="Glycos_transf_2"/>
    <property type="match status" value="1"/>
</dbReference>
<feature type="domain" description="Glycosyltransferase 2-like" evidence="1">
    <location>
        <begin position="12"/>
        <end position="173"/>
    </location>
</feature>
<organism evidence="2 3">
    <name type="scientific">Fimbriiglobus ruber</name>
    <dbReference type="NCBI Taxonomy" id="1908690"/>
    <lineage>
        <taxon>Bacteria</taxon>
        <taxon>Pseudomonadati</taxon>
        <taxon>Planctomycetota</taxon>
        <taxon>Planctomycetia</taxon>
        <taxon>Gemmatales</taxon>
        <taxon>Gemmataceae</taxon>
        <taxon>Fimbriiglobus</taxon>
    </lineage>
</organism>
<dbReference type="InterPro" id="IPR001173">
    <property type="entry name" value="Glyco_trans_2-like"/>
</dbReference>
<reference evidence="3" key="1">
    <citation type="submission" date="2017-06" db="EMBL/GenBank/DDBJ databases">
        <title>Genome analysis of Fimbriiglobus ruber SP5, the first member of the order Planctomycetales with confirmed chitinolytic capability.</title>
        <authorList>
            <person name="Ravin N.V."/>
            <person name="Rakitin A.L."/>
            <person name="Ivanova A.A."/>
            <person name="Beletsky A.V."/>
            <person name="Kulichevskaya I.S."/>
            <person name="Mardanov A.V."/>
            <person name="Dedysh S.N."/>
        </authorList>
    </citation>
    <scope>NUCLEOTIDE SEQUENCE [LARGE SCALE GENOMIC DNA]</scope>
    <source>
        <strain evidence="3">SP5</strain>
    </source>
</reference>
<dbReference type="RefSeq" id="WP_088254101.1">
    <property type="nucleotide sequence ID" value="NZ_NIDE01000004.1"/>
</dbReference>
<proteinExistence type="predicted"/>
<dbReference type="SUPFAM" id="SSF53448">
    <property type="entry name" value="Nucleotide-diphospho-sugar transferases"/>
    <property type="match status" value="1"/>
</dbReference>
<evidence type="ECO:0000313" key="2">
    <source>
        <dbReference type="EMBL" id="OWK43217.1"/>
    </source>
</evidence>
<dbReference type="Gene3D" id="3.90.550.10">
    <property type="entry name" value="Spore Coat Polysaccharide Biosynthesis Protein SpsA, Chain A"/>
    <property type="match status" value="1"/>
</dbReference>
<dbReference type="InterPro" id="IPR029044">
    <property type="entry name" value="Nucleotide-diphossugar_trans"/>
</dbReference>
<keyword evidence="2" id="KW-0808">Transferase</keyword>
<dbReference type="GO" id="GO:0044010">
    <property type="term" value="P:single-species biofilm formation"/>
    <property type="evidence" value="ECO:0007669"/>
    <property type="project" value="TreeGrafter"/>
</dbReference>
<evidence type="ECO:0000259" key="1">
    <source>
        <dbReference type="Pfam" id="PF00535"/>
    </source>
</evidence>
<dbReference type="EMBL" id="NIDE01000004">
    <property type="protein sequence ID" value="OWK43217.1"/>
    <property type="molecule type" value="Genomic_DNA"/>
</dbReference>
<gene>
    <name evidence="2" type="ORF">FRUB_02816</name>
</gene>
<dbReference type="GO" id="GO:0016740">
    <property type="term" value="F:transferase activity"/>
    <property type="evidence" value="ECO:0007669"/>
    <property type="project" value="UniProtKB-KW"/>
</dbReference>
<comment type="caution">
    <text evidence="2">The sequence shown here is derived from an EMBL/GenBank/DDBJ whole genome shotgun (WGS) entry which is preliminary data.</text>
</comment>
<dbReference type="PANTHER" id="PTHR43685:SF2">
    <property type="entry name" value="GLYCOSYLTRANSFERASE 2-LIKE DOMAIN-CONTAINING PROTEIN"/>
    <property type="match status" value="1"/>
</dbReference>
<dbReference type="InterPro" id="IPR050834">
    <property type="entry name" value="Glycosyltransf_2"/>
</dbReference>
<evidence type="ECO:0000313" key="3">
    <source>
        <dbReference type="Proteomes" id="UP000214646"/>
    </source>
</evidence>
<protein>
    <submittedName>
        <fullName evidence="2">Glycosyltransferase</fullName>
    </submittedName>
</protein>
<name>A0A225E479_9BACT</name>
<dbReference type="Proteomes" id="UP000214646">
    <property type="component" value="Unassembled WGS sequence"/>
</dbReference>
<accession>A0A225E479</accession>
<dbReference type="PANTHER" id="PTHR43685">
    <property type="entry name" value="GLYCOSYLTRANSFERASE"/>
    <property type="match status" value="1"/>
</dbReference>
<dbReference type="AlphaFoldDB" id="A0A225E479"/>
<sequence>MTGGKPNVPAVSVAMAAKNYARFLPAAIGSVLAQTWGDWELVVVDDGSTDDTPRVIRPYLADPRIKYVRSDRLGQARAKSLAARLGRGPIVAFLDADDVWFPTKLEKQLAILRAQPDVGVCFCRRSLIDEDGRPLPALPAPPIPRGRVLTDIFLRNFVCFSSTLVRREVLDRVGLFDLEWELSIDYDLWLRAARHYEFDYVDEELVLYRTGHGNLSKRLADRVAVADSIMTRAIDRRGLGAELPPAAIAEGYTSTYIALAYTLRPSEPLAAARWYWEALKWPARRGEVARGLVASALAWVRGRRTTGAAENAAVNR</sequence>
<dbReference type="OrthoDB" id="9772170at2"/>